<gene>
    <name evidence="1" type="ORF">CVT25_003528</name>
</gene>
<name>A0A409XR21_PSICY</name>
<evidence type="ECO:0008006" key="3">
    <source>
        <dbReference type="Google" id="ProtNLM"/>
    </source>
</evidence>
<dbReference type="EMBL" id="NHYD01000842">
    <property type="protein sequence ID" value="PPQ93146.1"/>
    <property type="molecule type" value="Genomic_DNA"/>
</dbReference>
<comment type="caution">
    <text evidence="1">The sequence shown here is derived from an EMBL/GenBank/DDBJ whole genome shotgun (WGS) entry which is preliminary data.</text>
</comment>
<keyword evidence="2" id="KW-1185">Reference proteome</keyword>
<dbReference type="STRING" id="93625.A0A409XR21"/>
<evidence type="ECO:0000313" key="1">
    <source>
        <dbReference type="EMBL" id="PPQ93146.1"/>
    </source>
</evidence>
<dbReference type="Proteomes" id="UP000283269">
    <property type="component" value="Unassembled WGS sequence"/>
</dbReference>
<sequence length="80" mass="8765">MIGAIYQHYGASAALKVFHTQLLPLLQVKGGLPKAFYEHVDVVLRKMGGEPIAFKEPELKKTVVNEVADVEADTSVKVET</sequence>
<dbReference type="OrthoDB" id="2281895at2759"/>
<evidence type="ECO:0000313" key="2">
    <source>
        <dbReference type="Proteomes" id="UP000283269"/>
    </source>
</evidence>
<organism evidence="1 2">
    <name type="scientific">Psilocybe cyanescens</name>
    <dbReference type="NCBI Taxonomy" id="93625"/>
    <lineage>
        <taxon>Eukaryota</taxon>
        <taxon>Fungi</taxon>
        <taxon>Dikarya</taxon>
        <taxon>Basidiomycota</taxon>
        <taxon>Agaricomycotina</taxon>
        <taxon>Agaricomycetes</taxon>
        <taxon>Agaricomycetidae</taxon>
        <taxon>Agaricales</taxon>
        <taxon>Agaricineae</taxon>
        <taxon>Strophariaceae</taxon>
        <taxon>Psilocybe</taxon>
    </lineage>
</organism>
<proteinExistence type="predicted"/>
<accession>A0A409XR21</accession>
<reference evidence="1 2" key="1">
    <citation type="journal article" date="2018" name="Evol. Lett.">
        <title>Horizontal gene cluster transfer increased hallucinogenic mushroom diversity.</title>
        <authorList>
            <person name="Reynolds H.T."/>
            <person name="Vijayakumar V."/>
            <person name="Gluck-Thaler E."/>
            <person name="Korotkin H.B."/>
            <person name="Matheny P.B."/>
            <person name="Slot J.C."/>
        </authorList>
    </citation>
    <scope>NUCLEOTIDE SEQUENCE [LARGE SCALE GENOMIC DNA]</scope>
    <source>
        <strain evidence="1 2">2631</strain>
    </source>
</reference>
<dbReference type="InParanoid" id="A0A409XR21"/>
<protein>
    <recommendedName>
        <fullName evidence="3">RNase III domain-containing protein</fullName>
    </recommendedName>
</protein>
<dbReference type="AlphaFoldDB" id="A0A409XR21"/>